<reference evidence="1 2" key="1">
    <citation type="journal article" date="2016" name="Front. Microbiol.">
        <title>Comparative Genomic Analysis Reveals a Diverse Repertoire of Genes Involved in Prokaryote-Eukaryote Interactions within the Pseudovibrio Genus.</title>
        <authorList>
            <person name="Romano S."/>
            <person name="Fernandez-Guerra A."/>
            <person name="Reen F.J."/>
            <person name="Glockner F.O."/>
            <person name="Crowley S.P."/>
            <person name="O'Sullivan O."/>
            <person name="Cotter P.D."/>
            <person name="Adams C."/>
            <person name="Dobson A.D."/>
            <person name="O'Gara F."/>
        </authorList>
    </citation>
    <scope>NUCLEOTIDE SEQUENCE [LARGE SCALE GENOMIC DNA]</scope>
    <source>
        <strain evidence="1 2">Ad2</strain>
    </source>
</reference>
<dbReference type="Gene3D" id="1.10.3700.10">
    <property type="entry name" value="AGR C 984p-like"/>
    <property type="match status" value="2"/>
</dbReference>
<dbReference type="SUPFAM" id="SSF158837">
    <property type="entry name" value="AGR C 984p-like"/>
    <property type="match status" value="2"/>
</dbReference>
<dbReference type="InterPro" id="IPR010626">
    <property type="entry name" value="DUF1217"/>
</dbReference>
<organism evidence="1 2">
    <name type="scientific">Pseudovibrio axinellae</name>
    <dbReference type="NCBI Taxonomy" id="989403"/>
    <lineage>
        <taxon>Bacteria</taxon>
        <taxon>Pseudomonadati</taxon>
        <taxon>Pseudomonadota</taxon>
        <taxon>Alphaproteobacteria</taxon>
        <taxon>Hyphomicrobiales</taxon>
        <taxon>Stappiaceae</taxon>
        <taxon>Pseudovibrio</taxon>
    </lineage>
</organism>
<proteinExistence type="predicted"/>
<dbReference type="Proteomes" id="UP000076577">
    <property type="component" value="Unassembled WGS sequence"/>
</dbReference>
<accession>A0A165SY36</accession>
<evidence type="ECO:0000313" key="2">
    <source>
        <dbReference type="Proteomes" id="UP000076577"/>
    </source>
</evidence>
<dbReference type="Pfam" id="PF06748">
    <property type="entry name" value="DUF1217"/>
    <property type="match status" value="2"/>
</dbReference>
<dbReference type="AlphaFoldDB" id="A0A165SY36"/>
<name>A0A165SY36_9HYPH</name>
<keyword evidence="2" id="KW-1185">Reference proteome</keyword>
<dbReference type="EMBL" id="LMCB01000160">
    <property type="protein sequence ID" value="KZL05010.1"/>
    <property type="molecule type" value="Genomic_DNA"/>
</dbReference>
<evidence type="ECO:0000313" key="1">
    <source>
        <dbReference type="EMBL" id="KZL05010.1"/>
    </source>
</evidence>
<gene>
    <name evidence="1" type="ORF">PsAD2_04561</name>
</gene>
<dbReference type="OrthoDB" id="7824597at2"/>
<protein>
    <recommendedName>
        <fullName evidence="3">Flagellar protein</fullName>
    </recommendedName>
</protein>
<dbReference type="RefSeq" id="WP_068011095.1">
    <property type="nucleotide sequence ID" value="NZ_FOFM01000015.1"/>
</dbReference>
<evidence type="ECO:0008006" key="3">
    <source>
        <dbReference type="Google" id="ProtNLM"/>
    </source>
</evidence>
<dbReference type="PATRIC" id="fig|989403.3.peg.4992"/>
<comment type="caution">
    <text evidence="1">The sequence shown here is derived from an EMBL/GenBank/DDBJ whole genome shotgun (WGS) entry which is preliminary data.</text>
</comment>
<sequence length="365" mass="41037">MDTNLRFTMLNRDLDGAISRTANDPILARETEYFEQNFGNVKTVDDLLDDYRLYNYVMKAMGMEDMAYAKGMVRDVLVQGTTDENALANTLDDSRFKDLADVFQFNENGTIKGTFDWNDLLLDQQMVRHSKTPGEEIDDDVRLGNYFIKKMQKDVVFSAQLISDPALFRVISVAFEMPPEVITGTGDEIGEWVDENVDMDELMKPNVLQDTVDIFQDKLVEQKDKLIDSVAEMYVEVNFEEAEGEQSEGVRLALMFQRTAKDVTDVYEILASPALFQVVRTVLGLPEDMVNAGIDAQAEMISDKLDVEIFQDPEEVSKFVKKFVILHDAINGIGVAPTVQLFTHDPNMGISADLLATVSSLKFGG</sequence>
<dbReference type="STRING" id="989403.SAMN05421798_11514"/>
<dbReference type="InterPro" id="IPR023157">
    <property type="entry name" value="AGR-C-984p-like_sf"/>
</dbReference>